<gene>
    <name evidence="1" type="ORF">R2Q92_10100</name>
</gene>
<reference evidence="1 2" key="1">
    <citation type="submission" date="2023-10" db="EMBL/GenBank/DDBJ databases">
        <title>Microbacterium xanthum sp. nov., isolated from seaweed.</title>
        <authorList>
            <person name="Lee S.D."/>
        </authorList>
    </citation>
    <scope>NUCLEOTIDE SEQUENCE [LARGE SCALE GENOMIC DNA]</scope>
    <source>
        <strain evidence="1 2">KCTC 19124</strain>
    </source>
</reference>
<proteinExistence type="predicted"/>
<name>A0ABU5N895_9MICO</name>
<evidence type="ECO:0000313" key="1">
    <source>
        <dbReference type="EMBL" id="MDZ8162192.1"/>
    </source>
</evidence>
<dbReference type="Proteomes" id="UP001291912">
    <property type="component" value="Unassembled WGS sequence"/>
</dbReference>
<organism evidence="1 2">
    <name type="scientific">Microbacterium aquimaris</name>
    <dbReference type="NCBI Taxonomy" id="459816"/>
    <lineage>
        <taxon>Bacteria</taxon>
        <taxon>Bacillati</taxon>
        <taxon>Actinomycetota</taxon>
        <taxon>Actinomycetes</taxon>
        <taxon>Micrococcales</taxon>
        <taxon>Microbacteriaceae</taxon>
        <taxon>Microbacterium</taxon>
    </lineage>
</organism>
<dbReference type="Pfam" id="PF09438">
    <property type="entry name" value="DUF2017"/>
    <property type="match status" value="1"/>
</dbReference>
<sequence>MSDGKTLILEITPLEAAHLTDLVRQFAELLESSRPASDPAVARLVPDVYADDPAGSAEFRRLTEPTLLERRSDDAALVMSSLAPLLAEDGGDLDPVALPLDPPTASAWMRCLAALRLVLAERLGIQDDTDGDTDDPRFGVYEWLGYRLDGLVNALDA</sequence>
<dbReference type="EMBL" id="JAWJYN010000002">
    <property type="protein sequence ID" value="MDZ8162192.1"/>
    <property type="molecule type" value="Genomic_DNA"/>
</dbReference>
<comment type="caution">
    <text evidence="1">The sequence shown here is derived from an EMBL/GenBank/DDBJ whole genome shotgun (WGS) entry which is preliminary data.</text>
</comment>
<protein>
    <submittedName>
        <fullName evidence="1">DUF2017 family protein</fullName>
    </submittedName>
</protein>
<dbReference type="InterPro" id="IPR018561">
    <property type="entry name" value="AosR"/>
</dbReference>
<dbReference type="RefSeq" id="WP_194424667.1">
    <property type="nucleotide sequence ID" value="NZ_BAAAPT010000002.1"/>
</dbReference>
<evidence type="ECO:0000313" key="2">
    <source>
        <dbReference type="Proteomes" id="UP001291912"/>
    </source>
</evidence>
<accession>A0ABU5N895</accession>
<keyword evidence="2" id="KW-1185">Reference proteome</keyword>